<proteinExistence type="predicted"/>
<evidence type="ECO:0000313" key="4">
    <source>
        <dbReference type="Proteomes" id="UP000199416"/>
    </source>
</evidence>
<dbReference type="InterPro" id="IPR003346">
    <property type="entry name" value="Transposase_20"/>
</dbReference>
<keyword evidence="4" id="KW-1185">Reference proteome</keyword>
<dbReference type="GO" id="GO:0006313">
    <property type="term" value="P:DNA transposition"/>
    <property type="evidence" value="ECO:0007669"/>
    <property type="project" value="InterPro"/>
</dbReference>
<protein>
    <submittedName>
        <fullName evidence="3">Transposase IS116/IS110/IS902 family protein</fullName>
    </submittedName>
</protein>
<feature type="domain" description="Transposase IS116/IS110/IS902 C-terminal" evidence="2">
    <location>
        <begin position="222"/>
        <end position="303"/>
    </location>
</feature>
<evidence type="ECO:0000313" key="3">
    <source>
        <dbReference type="EMBL" id="SDC93373.1"/>
    </source>
</evidence>
<gene>
    <name evidence="3" type="ORF">SAMN05660690_2999</name>
</gene>
<dbReference type="NCBIfam" id="NF033542">
    <property type="entry name" value="transpos_IS110"/>
    <property type="match status" value="1"/>
</dbReference>
<dbReference type="Proteomes" id="UP000199416">
    <property type="component" value="Unassembled WGS sequence"/>
</dbReference>
<organism evidence="3 4">
    <name type="scientific">Geodermatophilus telluris</name>
    <dbReference type="NCBI Taxonomy" id="1190417"/>
    <lineage>
        <taxon>Bacteria</taxon>
        <taxon>Bacillati</taxon>
        <taxon>Actinomycetota</taxon>
        <taxon>Actinomycetes</taxon>
        <taxon>Geodermatophilales</taxon>
        <taxon>Geodermatophilaceae</taxon>
        <taxon>Geodermatophilus</taxon>
    </lineage>
</organism>
<dbReference type="OrthoDB" id="4337860at2"/>
<dbReference type="InterPro" id="IPR047650">
    <property type="entry name" value="Transpos_IS110"/>
</dbReference>
<sequence>MLAGIDTHKDTLAVAVIDSAGRPVVVTEIANTEAGFTDLEQLLVEHAVTRVGIEGSGNYGRGAAVHLVLTGPAEVVEVPPSLTSRERSGRPGAGKTDPVDAVAIARITAREPGLPAVRLAVGQAADLRALADYRAQLVAERTALANRTHTELHGLLPGYQAQVPRLTAPTFIAAATDLLADQTGVRAQLTRRRLIRLAELTAEIQEVAALITTAVAEIDTGLTGLYGLGPIGAATILGEVADVRRYRSRHAFAAANGTAPLPASSGRTTRHRLNRSGNRTLNRVLYTMAITQIRADTEGRAYYLRKRAEGKTGREALRCLKRRLSDVVYKTLHEDLASGRAPAAIGR</sequence>
<accession>A0A1G6QM44</accession>
<evidence type="ECO:0000259" key="2">
    <source>
        <dbReference type="Pfam" id="PF02371"/>
    </source>
</evidence>
<dbReference type="Pfam" id="PF01548">
    <property type="entry name" value="DEDD_Tnp_IS110"/>
    <property type="match status" value="1"/>
</dbReference>
<evidence type="ECO:0000259" key="1">
    <source>
        <dbReference type="Pfam" id="PF01548"/>
    </source>
</evidence>
<dbReference type="GO" id="GO:0004803">
    <property type="term" value="F:transposase activity"/>
    <property type="evidence" value="ECO:0007669"/>
    <property type="project" value="InterPro"/>
</dbReference>
<dbReference type="AlphaFoldDB" id="A0A1G6QM44"/>
<name>A0A1G6QM44_9ACTN</name>
<dbReference type="Pfam" id="PF02371">
    <property type="entry name" value="Transposase_20"/>
    <property type="match status" value="1"/>
</dbReference>
<dbReference type="PANTHER" id="PTHR33055">
    <property type="entry name" value="TRANSPOSASE FOR INSERTION SEQUENCE ELEMENT IS1111A"/>
    <property type="match status" value="1"/>
</dbReference>
<reference evidence="4" key="1">
    <citation type="submission" date="2016-10" db="EMBL/GenBank/DDBJ databases">
        <authorList>
            <person name="Varghese N."/>
            <person name="Submissions S."/>
        </authorList>
    </citation>
    <scope>NUCLEOTIDE SEQUENCE [LARGE SCALE GENOMIC DNA]</scope>
    <source>
        <strain evidence="4">DSM 45421</strain>
    </source>
</reference>
<dbReference type="EMBL" id="FMZF01000004">
    <property type="protein sequence ID" value="SDC93373.1"/>
    <property type="molecule type" value="Genomic_DNA"/>
</dbReference>
<dbReference type="GO" id="GO:0003677">
    <property type="term" value="F:DNA binding"/>
    <property type="evidence" value="ECO:0007669"/>
    <property type="project" value="InterPro"/>
</dbReference>
<feature type="domain" description="Transposase IS110-like N-terminal" evidence="1">
    <location>
        <begin position="3"/>
        <end position="156"/>
    </location>
</feature>
<dbReference type="InterPro" id="IPR002525">
    <property type="entry name" value="Transp_IS110-like_N"/>
</dbReference>
<dbReference type="PANTHER" id="PTHR33055:SF16">
    <property type="entry name" value="TRANSPOSASE FOR INSERTION SEQUENCE ELEMENT IS1547"/>
    <property type="match status" value="1"/>
</dbReference>
<dbReference type="STRING" id="1190417.SAMN05660690_2999"/>